<protein>
    <submittedName>
        <fullName evidence="3">Endonuclease/exonuclease/phosphatase family protein</fullName>
    </submittedName>
</protein>
<evidence type="ECO:0000259" key="2">
    <source>
        <dbReference type="Pfam" id="PF03372"/>
    </source>
</evidence>
<keyword evidence="4" id="KW-1185">Reference proteome</keyword>
<reference evidence="3 4" key="1">
    <citation type="submission" date="2021-01" db="EMBL/GenBank/DDBJ databases">
        <title>Actinoplanes sp. nov. LDG1-01 isolated from lichen.</title>
        <authorList>
            <person name="Saeng-In P."/>
            <person name="Phongsopitanun W."/>
            <person name="Kanchanasin P."/>
            <person name="Yuki M."/>
            <person name="Kudo T."/>
            <person name="Ohkuma M."/>
            <person name="Tanasupawat S."/>
        </authorList>
    </citation>
    <scope>NUCLEOTIDE SEQUENCE [LARGE SCALE GENOMIC DNA]</scope>
    <source>
        <strain evidence="3 4">LDG1-01</strain>
    </source>
</reference>
<dbReference type="EMBL" id="JAENHO010000004">
    <property type="protein sequence ID" value="MBL7255662.1"/>
    <property type="molecule type" value="Genomic_DNA"/>
</dbReference>
<dbReference type="InterPro" id="IPR036691">
    <property type="entry name" value="Endo/exonu/phosph_ase_sf"/>
</dbReference>
<dbReference type="Gene3D" id="3.60.10.10">
    <property type="entry name" value="Endonuclease/exonuclease/phosphatase"/>
    <property type="match status" value="1"/>
</dbReference>
<feature type="domain" description="Endonuclease/exonuclease/phosphatase" evidence="2">
    <location>
        <begin position="225"/>
        <end position="499"/>
    </location>
</feature>
<feature type="signal peptide" evidence="1">
    <location>
        <begin position="1"/>
        <end position="26"/>
    </location>
</feature>
<comment type="caution">
    <text evidence="3">The sequence shown here is derived from an EMBL/GenBank/DDBJ whole genome shotgun (WGS) entry which is preliminary data.</text>
</comment>
<proteinExistence type="predicted"/>
<keyword evidence="3" id="KW-0255">Endonuclease</keyword>
<dbReference type="Pfam" id="PF03372">
    <property type="entry name" value="Exo_endo_phos"/>
    <property type="match status" value="1"/>
</dbReference>
<evidence type="ECO:0000313" key="3">
    <source>
        <dbReference type="EMBL" id="MBL7255662.1"/>
    </source>
</evidence>
<sequence>MIKLALAAVVALVGVAVAPAPTGSLAIGTPVVVQGEALRVDYRADAANATNWVGIYTDPGNGPVDQKFVGPSFQWQYATAASGTLSFATGSWAPGNYIAYGLARDGYAWFAEPVRFTVRSSQALQFVAATTPLRNAKAQRGYQASVAGLLTGDRQGVAFAKVDGAAWLTVGRDGTIGGTPPESAGGTTAAATVQATNGTGQTARTRVTVDVSRAADRLVPTLNVMSWNLWHGGTRVTDYRAKQLRFLVEQDVDVVGIQENDGAAAALGAALGWNYYDAGADVGILSRYPIVRRGAQSSGGVKANDVVISLDDQFGDDVALWNAHLGYTPYGPYGACFGKLSTARLLQREADSGRTGQITTILQRMQAQLGQSATTPILLTGDFNAASHLDWTPATRRCGYQQTVPWPTSTLPAQAGLTDTFRVAHPDPVAVPGNTWSPITRTFAGGYGYDQFAGQPEPQDRIDFVYARGGWPVLGSRTLVVGAPQPIPNHAANAWTSDHAAVLTTFQVS</sequence>
<dbReference type="GO" id="GO:0004519">
    <property type="term" value="F:endonuclease activity"/>
    <property type="evidence" value="ECO:0007669"/>
    <property type="project" value="UniProtKB-KW"/>
</dbReference>
<dbReference type="RefSeq" id="WP_202992176.1">
    <property type="nucleotide sequence ID" value="NZ_JAENHO010000004.1"/>
</dbReference>
<accession>A0ABS1VLQ9</accession>
<dbReference type="PANTHER" id="PTHR41349">
    <property type="match status" value="1"/>
</dbReference>
<gene>
    <name evidence="3" type="ORF">JKJ07_15265</name>
</gene>
<keyword evidence="3" id="KW-0378">Hydrolase</keyword>
<name>A0ABS1VLQ9_9ACTN</name>
<evidence type="ECO:0000313" key="4">
    <source>
        <dbReference type="Proteomes" id="UP000598996"/>
    </source>
</evidence>
<feature type="chain" id="PRO_5045166294" evidence="1">
    <location>
        <begin position="27"/>
        <end position="509"/>
    </location>
</feature>
<evidence type="ECO:0000256" key="1">
    <source>
        <dbReference type="SAM" id="SignalP"/>
    </source>
</evidence>
<keyword evidence="1" id="KW-0732">Signal</keyword>
<dbReference type="PANTHER" id="PTHR41349:SF1">
    <property type="entry name" value="PROTEIN CBG08683"/>
    <property type="match status" value="1"/>
</dbReference>
<dbReference type="SUPFAM" id="SSF56219">
    <property type="entry name" value="DNase I-like"/>
    <property type="match status" value="1"/>
</dbReference>
<keyword evidence="3" id="KW-0540">Nuclease</keyword>
<dbReference type="Proteomes" id="UP000598996">
    <property type="component" value="Unassembled WGS sequence"/>
</dbReference>
<dbReference type="InterPro" id="IPR005135">
    <property type="entry name" value="Endo/exonuclease/phosphatase"/>
</dbReference>
<organism evidence="3 4">
    <name type="scientific">Paractinoplanes lichenicola</name>
    <dbReference type="NCBI Taxonomy" id="2802976"/>
    <lineage>
        <taxon>Bacteria</taxon>
        <taxon>Bacillati</taxon>
        <taxon>Actinomycetota</taxon>
        <taxon>Actinomycetes</taxon>
        <taxon>Micromonosporales</taxon>
        <taxon>Micromonosporaceae</taxon>
        <taxon>Paractinoplanes</taxon>
    </lineage>
</organism>